<feature type="region of interest" description="Disordered" evidence="1">
    <location>
        <begin position="305"/>
        <end position="334"/>
    </location>
</feature>
<dbReference type="AlphaFoldDB" id="A0AAW1PEJ5"/>
<sequence>MPLVPEKLGARQEVRCAVCAQFWEQPVQSSKSSDGLARTLPCEPPPLSLTSPTGLNRTQELLAIQALGIPCMPAFDADGGGVVLDRVLGKVGGFGWWTALSARAKAQAMWKAHQGGAKAGDVLKDLNNYSLTARNRFSLGKNTAINTVVEVPNVHNAWHRLRGRDPHSTSDQATTSAPGDTADSSSQPPLTKGRVWAKHDTTHHELMASAAWGQEYLDSAASYCPVPLTLSMDVASKARADGMQYRAGVHQVYAAESEGVDSHARAASESAEPSGGPPAARPPLRSSLHFQGAVAVEGEAVLWKPKPKSPWASTPATPRGFPFSDRDGNRQASYNVDHGDAFQAQPYSDEKPWWDQGPMLGNISADAVQSSIRGVTASAEGVRGELRAMTCHIQDGLLQQNPPAPKRRRWQPRRRPYSPWLASPYVKANASVGCLARIPLPHRAFRPLRFRRTPSGQNAGEAPPAAQEHSRFAKELWTPFLRGTALRLFSSTGISAQAGTFTRPLLDYSAASLRLDLGLTSPVVPRRGIWHAISASFTQQLVGPLRGRVDLRFALDLPSVIAPEDIGGRRTWGAIINAVAAVRPSLLETVYGLDYIIPNTQGAARLAVWYAPMRKEAMLGMRLF</sequence>
<dbReference type="InterPro" id="IPR022244">
    <property type="entry name" value="DUF3769"/>
</dbReference>
<accession>A0AAW1PEJ5</accession>
<proteinExistence type="predicted"/>
<gene>
    <name evidence="2" type="ORF">WJX72_006721</name>
</gene>
<protein>
    <submittedName>
        <fullName evidence="2">Uncharacterized protein</fullName>
    </submittedName>
</protein>
<comment type="caution">
    <text evidence="2">The sequence shown here is derived from an EMBL/GenBank/DDBJ whole genome shotgun (WGS) entry which is preliminary data.</text>
</comment>
<dbReference type="GO" id="GO:1990052">
    <property type="term" value="P:ER to chloroplast lipid transport"/>
    <property type="evidence" value="ECO:0007669"/>
    <property type="project" value="InterPro"/>
</dbReference>
<feature type="region of interest" description="Disordered" evidence="1">
    <location>
        <begin position="161"/>
        <end position="192"/>
    </location>
</feature>
<dbReference type="PANTHER" id="PTHR34954">
    <property type="entry name" value="EXPRESSED PROTEIN"/>
    <property type="match status" value="1"/>
</dbReference>
<dbReference type="EMBL" id="JALJOR010000013">
    <property type="protein sequence ID" value="KAK9806896.1"/>
    <property type="molecule type" value="Genomic_DNA"/>
</dbReference>
<evidence type="ECO:0000256" key="1">
    <source>
        <dbReference type="SAM" id="MobiDB-lite"/>
    </source>
</evidence>
<dbReference type="GO" id="GO:0070300">
    <property type="term" value="F:phosphatidic acid binding"/>
    <property type="evidence" value="ECO:0007669"/>
    <property type="project" value="InterPro"/>
</dbReference>
<keyword evidence="3" id="KW-1185">Reference proteome</keyword>
<name>A0AAW1PEJ5_9CHLO</name>
<dbReference type="Proteomes" id="UP001489004">
    <property type="component" value="Unassembled WGS sequence"/>
</dbReference>
<dbReference type="InterPro" id="IPR044160">
    <property type="entry name" value="TGD4-like"/>
</dbReference>
<dbReference type="PANTHER" id="PTHR34954:SF3">
    <property type="entry name" value="EXPRESSED PROTEIN"/>
    <property type="match status" value="1"/>
</dbReference>
<feature type="region of interest" description="Disordered" evidence="1">
    <location>
        <begin position="31"/>
        <end position="52"/>
    </location>
</feature>
<reference evidence="2 3" key="1">
    <citation type="journal article" date="2024" name="Nat. Commun.">
        <title>Phylogenomics reveals the evolutionary origins of lichenization in chlorophyte algae.</title>
        <authorList>
            <person name="Puginier C."/>
            <person name="Libourel C."/>
            <person name="Otte J."/>
            <person name="Skaloud P."/>
            <person name="Haon M."/>
            <person name="Grisel S."/>
            <person name="Petersen M."/>
            <person name="Berrin J.G."/>
            <person name="Delaux P.M."/>
            <person name="Dal Grande F."/>
            <person name="Keller J."/>
        </authorList>
    </citation>
    <scope>NUCLEOTIDE SEQUENCE [LARGE SCALE GENOMIC DNA]</scope>
    <source>
        <strain evidence="2 3">SAG 2043</strain>
    </source>
</reference>
<feature type="region of interest" description="Disordered" evidence="1">
    <location>
        <begin position="260"/>
        <end position="285"/>
    </location>
</feature>
<organism evidence="2 3">
    <name type="scientific">[Myrmecia] bisecta</name>
    <dbReference type="NCBI Taxonomy" id="41462"/>
    <lineage>
        <taxon>Eukaryota</taxon>
        <taxon>Viridiplantae</taxon>
        <taxon>Chlorophyta</taxon>
        <taxon>core chlorophytes</taxon>
        <taxon>Trebouxiophyceae</taxon>
        <taxon>Trebouxiales</taxon>
        <taxon>Trebouxiaceae</taxon>
        <taxon>Myrmecia</taxon>
    </lineage>
</organism>
<evidence type="ECO:0000313" key="3">
    <source>
        <dbReference type="Proteomes" id="UP001489004"/>
    </source>
</evidence>
<feature type="compositionally biased region" description="Polar residues" evidence="1">
    <location>
        <begin position="169"/>
        <end position="189"/>
    </location>
</feature>
<dbReference type="Pfam" id="PF12600">
    <property type="entry name" value="DUF3769"/>
    <property type="match status" value="1"/>
</dbReference>
<dbReference type="GO" id="GO:0034196">
    <property type="term" value="P:acylglycerol transport"/>
    <property type="evidence" value="ECO:0007669"/>
    <property type="project" value="InterPro"/>
</dbReference>
<evidence type="ECO:0000313" key="2">
    <source>
        <dbReference type="EMBL" id="KAK9806896.1"/>
    </source>
</evidence>